<dbReference type="RefSeq" id="WP_131975645.1">
    <property type="nucleotide sequence ID" value="NZ_SLYB01000006.1"/>
</dbReference>
<keyword evidence="5" id="KW-1185">Reference proteome</keyword>
<dbReference type="Proteomes" id="UP000295763">
    <property type="component" value="Unassembled WGS sequence"/>
</dbReference>
<feature type="transmembrane region" description="Helical" evidence="1">
    <location>
        <begin position="369"/>
        <end position="385"/>
    </location>
</feature>
<evidence type="ECO:0000259" key="2">
    <source>
        <dbReference type="Pfam" id="PF09925"/>
    </source>
</evidence>
<feature type="transmembrane region" description="Helical" evidence="1">
    <location>
        <begin position="82"/>
        <end position="101"/>
    </location>
</feature>
<evidence type="ECO:0000313" key="5">
    <source>
        <dbReference type="Proteomes" id="UP000295763"/>
    </source>
</evidence>
<feature type="transmembrane region" description="Helical" evidence="1">
    <location>
        <begin position="484"/>
        <end position="503"/>
    </location>
</feature>
<sequence length="886" mass="101001">MNQRLLFGLSWQQYLVLLFSLLGTGLFVSGIVTFIAANWDYLSRFQKIYAAQGLFVLITVVSLFFYWREVRQSVSHFKSKSGLFISAVLIGVLFALIGQIYQTGADPWQLFALWSLLQLPLLLVLPNAANGLLWIVTANTVLSLYLHKELNALSSDTLALSALFNILLLCLVEWKIHLFQDKWRVLPKLLVILFAFFAFFAATFASDHDVFDVENGAMSLGYFFNALCAVLLFFMYWKKRPDIGLMVIVYIYGIITIDGWIINNALSSMYADSYSVFLVVAIFTFVAAIIGGEWLKKWFVKNHPDSKLSFSIYGLAFILATLAIGFFLVFLSISAGSETPVLVVSLIFLAAGSVRYFSSSNRHYMDEMLILFGLLLAVTYAFIQQEFYRNSGYFLALTGLSVLCYVLFVVHWLRVVCVSLALFSLFYYLEHLYFDFSFWDGESGLSINGILITNYLRDAVYVATFALAVYCYRKPESAVKFSTVLWGAVIYQLISVTRTFVYMCEYALYIGNGETKTVDSFTALFNVLTNNVFMEREWNVSFVIVVSLMFIPTVVYLFISSKLKYRWLFLIPIALFSAVFIASGYIITLFGLLLIAYALYSRMLFAVITIYMLFALALYYYWLGIPLLYKSLLLLVMSVFFLLTLTVYKLLERKNENSTIKSTALFTTPSWNSVTIAVLATVFAALGIANYAVVDNENVLNNGKPIILKLAPVDPRSLMQGDYMELNYDMLMTAERLHNGHIPTSVVVGIDATLNDESQAGQEREIAKELERQEQEAENTLKNIFPEYGTKEQAADEYYLLLKADENGVNELCRMTYHKPQDFNGCTEDIYLVAKYRDYRMHIPGQQYFFAEGKADYYSKAQYGEYRFKDGKALLLRLLDEQLKPL</sequence>
<dbReference type="InterPro" id="IPR025833">
    <property type="entry name" value="GDYXXLXY"/>
</dbReference>
<feature type="transmembrane region" description="Helical" evidence="1">
    <location>
        <begin position="339"/>
        <end position="357"/>
    </location>
</feature>
<organism evidence="4 5">
    <name type="scientific">Cricetibacter osteomyelitidis</name>
    <dbReference type="NCBI Taxonomy" id="1521931"/>
    <lineage>
        <taxon>Bacteria</taxon>
        <taxon>Pseudomonadati</taxon>
        <taxon>Pseudomonadota</taxon>
        <taxon>Gammaproteobacteria</taxon>
        <taxon>Pasteurellales</taxon>
        <taxon>Pasteurellaceae</taxon>
        <taxon>Cricetibacter</taxon>
    </lineage>
</organism>
<evidence type="ECO:0000256" key="1">
    <source>
        <dbReference type="SAM" id="Phobius"/>
    </source>
</evidence>
<evidence type="ECO:0000313" key="4">
    <source>
        <dbReference type="EMBL" id="TCP95956.1"/>
    </source>
</evidence>
<feature type="transmembrane region" description="Helical" evidence="1">
    <location>
        <begin position="454"/>
        <end position="472"/>
    </location>
</feature>
<keyword evidence="1" id="KW-1133">Transmembrane helix</keyword>
<dbReference type="Pfam" id="PF09925">
    <property type="entry name" value="DUF2157"/>
    <property type="match status" value="1"/>
</dbReference>
<proteinExistence type="predicted"/>
<feature type="domain" description="DUF2157" evidence="2">
    <location>
        <begin position="16"/>
        <end position="127"/>
    </location>
</feature>
<reference evidence="4 5" key="1">
    <citation type="submission" date="2019-03" db="EMBL/GenBank/DDBJ databases">
        <title>Genomic Encyclopedia of Type Strains, Phase IV (KMG-IV): sequencing the most valuable type-strain genomes for metagenomic binning, comparative biology and taxonomic classification.</title>
        <authorList>
            <person name="Goeker M."/>
        </authorList>
    </citation>
    <scope>NUCLEOTIDE SEQUENCE [LARGE SCALE GENOMIC DNA]</scope>
    <source>
        <strain evidence="4 5">DSM 28404</strain>
    </source>
</reference>
<protein>
    <submittedName>
        <fullName evidence="4">Putative membrane protein</fullName>
    </submittedName>
</protein>
<feature type="domain" description="DUF4401" evidence="3">
    <location>
        <begin position="313"/>
        <end position="646"/>
    </location>
</feature>
<feature type="transmembrane region" description="Helical" evidence="1">
    <location>
        <begin position="48"/>
        <end position="67"/>
    </location>
</feature>
<dbReference type="Pfam" id="PF14345">
    <property type="entry name" value="GDYXXLXY"/>
    <property type="match status" value="1"/>
</dbReference>
<dbReference type="OrthoDB" id="327621at2"/>
<dbReference type="Pfam" id="PF14351">
    <property type="entry name" value="DUF4401"/>
    <property type="match status" value="1"/>
</dbReference>
<keyword evidence="1" id="KW-0812">Transmembrane</keyword>
<gene>
    <name evidence="4" type="ORF">EDC44_10615</name>
</gene>
<feature type="transmembrane region" description="Helical" evidence="1">
    <location>
        <begin position="274"/>
        <end position="291"/>
    </location>
</feature>
<feature type="transmembrane region" description="Helical" evidence="1">
    <location>
        <begin position="312"/>
        <end position="333"/>
    </location>
</feature>
<feature type="transmembrane region" description="Helical" evidence="1">
    <location>
        <begin position="217"/>
        <end position="236"/>
    </location>
</feature>
<keyword evidence="1" id="KW-0472">Membrane</keyword>
<feature type="transmembrane region" description="Helical" evidence="1">
    <location>
        <begin position="415"/>
        <end position="434"/>
    </location>
</feature>
<evidence type="ECO:0000259" key="3">
    <source>
        <dbReference type="Pfam" id="PF14351"/>
    </source>
</evidence>
<comment type="caution">
    <text evidence="4">The sequence shown here is derived from an EMBL/GenBank/DDBJ whole genome shotgun (WGS) entry which is preliminary data.</text>
</comment>
<name>A0A4R2T3V2_9PAST</name>
<dbReference type="InterPro" id="IPR018677">
    <property type="entry name" value="DUF2157"/>
</dbReference>
<feature type="transmembrane region" description="Helical" evidence="1">
    <location>
        <begin position="243"/>
        <end position="262"/>
    </location>
</feature>
<feature type="transmembrane region" description="Helical" evidence="1">
    <location>
        <begin position="538"/>
        <end position="559"/>
    </location>
</feature>
<feature type="transmembrane region" description="Helical" evidence="1">
    <location>
        <begin position="113"/>
        <end position="137"/>
    </location>
</feature>
<feature type="transmembrane region" description="Helical" evidence="1">
    <location>
        <begin position="391"/>
        <end position="408"/>
    </location>
</feature>
<feature type="transmembrane region" description="Helical" evidence="1">
    <location>
        <begin position="157"/>
        <end position="174"/>
    </location>
</feature>
<dbReference type="AlphaFoldDB" id="A0A4R2T3V2"/>
<feature type="transmembrane region" description="Helical" evidence="1">
    <location>
        <begin position="603"/>
        <end position="623"/>
    </location>
</feature>
<feature type="transmembrane region" description="Helical" evidence="1">
    <location>
        <begin position="568"/>
        <end position="597"/>
    </location>
</feature>
<feature type="transmembrane region" description="Helical" evidence="1">
    <location>
        <begin position="632"/>
        <end position="651"/>
    </location>
</feature>
<feature type="transmembrane region" description="Helical" evidence="1">
    <location>
        <begin position="14"/>
        <end position="36"/>
    </location>
</feature>
<feature type="transmembrane region" description="Helical" evidence="1">
    <location>
        <begin position="186"/>
        <end position="205"/>
    </location>
</feature>
<dbReference type="InterPro" id="IPR025513">
    <property type="entry name" value="DUF4401"/>
</dbReference>
<accession>A0A4R2T3V2</accession>
<feature type="transmembrane region" description="Helical" evidence="1">
    <location>
        <begin position="671"/>
        <end position="694"/>
    </location>
</feature>
<dbReference type="EMBL" id="SLYB01000006">
    <property type="protein sequence ID" value="TCP95956.1"/>
    <property type="molecule type" value="Genomic_DNA"/>
</dbReference>